<dbReference type="EMBL" id="LSBJ02000002">
    <property type="protein sequence ID" value="OAQ70473.1"/>
    <property type="molecule type" value="Genomic_DNA"/>
</dbReference>
<feature type="compositionally biased region" description="Acidic residues" evidence="1">
    <location>
        <begin position="228"/>
        <end position="238"/>
    </location>
</feature>
<feature type="compositionally biased region" description="Polar residues" evidence="1">
    <location>
        <begin position="1"/>
        <end position="32"/>
    </location>
</feature>
<comment type="caution">
    <text evidence="2">The sequence shown here is derived from an EMBL/GenBank/DDBJ whole genome shotgun (WGS) entry which is preliminary data.</text>
</comment>
<dbReference type="Proteomes" id="UP000078397">
    <property type="component" value="Unassembled WGS sequence"/>
</dbReference>
<name>A0A179FZK0_METCM</name>
<dbReference type="AlphaFoldDB" id="A0A179FZK0"/>
<proteinExistence type="predicted"/>
<gene>
    <name evidence="2" type="ORF">VFPPC_02934</name>
</gene>
<evidence type="ECO:0000313" key="2">
    <source>
        <dbReference type="EMBL" id="OAQ70473.1"/>
    </source>
</evidence>
<dbReference type="KEGG" id="pchm:VFPPC_02934"/>
<dbReference type="RefSeq" id="XP_018147010.1">
    <property type="nucleotide sequence ID" value="XM_018282507.1"/>
</dbReference>
<reference evidence="2 3" key="1">
    <citation type="journal article" date="2016" name="PLoS Pathog.">
        <title>Biosynthesis of antibiotic leucinostatins in bio-control fungus Purpureocillium lilacinum and their inhibition on phytophthora revealed by genome mining.</title>
        <authorList>
            <person name="Wang G."/>
            <person name="Liu Z."/>
            <person name="Lin R."/>
            <person name="Li E."/>
            <person name="Mao Z."/>
            <person name="Ling J."/>
            <person name="Yang Y."/>
            <person name="Yin W.B."/>
            <person name="Xie B."/>
        </authorList>
    </citation>
    <scope>NUCLEOTIDE SEQUENCE [LARGE SCALE GENOMIC DNA]</scope>
    <source>
        <strain evidence="2">170</strain>
    </source>
</reference>
<accession>A0A179FZK0</accession>
<feature type="region of interest" description="Disordered" evidence="1">
    <location>
        <begin position="1"/>
        <end position="396"/>
    </location>
</feature>
<feature type="compositionally biased region" description="Polar residues" evidence="1">
    <location>
        <begin position="186"/>
        <end position="220"/>
    </location>
</feature>
<protein>
    <submittedName>
        <fullName evidence="2">Uncharacterized protein</fullName>
    </submittedName>
</protein>
<evidence type="ECO:0000256" key="1">
    <source>
        <dbReference type="SAM" id="MobiDB-lite"/>
    </source>
</evidence>
<feature type="compositionally biased region" description="Low complexity" evidence="1">
    <location>
        <begin position="137"/>
        <end position="147"/>
    </location>
</feature>
<keyword evidence="3" id="KW-1185">Reference proteome</keyword>
<dbReference type="STRING" id="1380566.A0A179FZK0"/>
<feature type="compositionally biased region" description="Polar residues" evidence="1">
    <location>
        <begin position="247"/>
        <end position="262"/>
    </location>
</feature>
<organism evidence="2 3">
    <name type="scientific">Pochonia chlamydosporia 170</name>
    <dbReference type="NCBI Taxonomy" id="1380566"/>
    <lineage>
        <taxon>Eukaryota</taxon>
        <taxon>Fungi</taxon>
        <taxon>Dikarya</taxon>
        <taxon>Ascomycota</taxon>
        <taxon>Pezizomycotina</taxon>
        <taxon>Sordariomycetes</taxon>
        <taxon>Hypocreomycetidae</taxon>
        <taxon>Hypocreales</taxon>
        <taxon>Clavicipitaceae</taxon>
        <taxon>Pochonia</taxon>
    </lineage>
</organism>
<sequence length="483" mass="51878">MDGTSTKTTNGLGLAQNPSASSDQDHSVSTLPEFSAGCADDTRSSISSDKSDSKPPRSAMRRTSSIPKIPQSPRRVRFDFMGEEVLPTTSPQPSAFISARIPSPDPLGDETNCASHLATEPGEEEEEEQAPPRKVSSSDALRALSRAPLEEDGTVWTVVNSDQEESPLDQPSHTLEGKESVGAEAASTTPNIEVTRMTNDLESAPTATNFESSYSSSTVGNFKGDLPNSEEDSSEDDFLAMAKPKTPASSESRAQALLSPTKSAKPASPVQSGEQSPASPRSKKSPGSYRGIEGTQKVPATIDDDGDLFHFEEEGLQLPEHPRPTQPPINQKEQDDEHSDHEDSNGTPTPQPLSLYATSPAVPITKLADREREPDPPTPSRAKFEPNTVGSYKGRPLTMPIIRNPQILSQLESGQAVNEVVGSVHHRGPGDDFNPLSLQETSEQIMAFSASRSFSERLMMEDMMEAAKARSTESGNAPTLRGQ</sequence>
<evidence type="ECO:0000313" key="3">
    <source>
        <dbReference type="Proteomes" id="UP000078397"/>
    </source>
</evidence>
<feature type="compositionally biased region" description="Polar residues" evidence="1">
    <location>
        <begin position="269"/>
        <end position="279"/>
    </location>
</feature>
<dbReference type="OrthoDB" id="5418627at2759"/>
<dbReference type="GeneID" id="28846501"/>
<feature type="compositionally biased region" description="Basic and acidic residues" evidence="1">
    <location>
        <begin position="332"/>
        <end position="344"/>
    </location>
</feature>